<dbReference type="InterPro" id="IPR044849">
    <property type="entry name" value="CASTOR/POLLUX/SYM8-like"/>
</dbReference>
<dbReference type="EMBL" id="CABIKO010000770">
    <property type="protein sequence ID" value="VVA39315.1"/>
    <property type="molecule type" value="Genomic_DNA"/>
</dbReference>
<dbReference type="PANTHER" id="PTHR31563">
    <property type="entry name" value="ION CHANNEL POLLUX-RELATED"/>
    <property type="match status" value="1"/>
</dbReference>
<dbReference type="GO" id="GO:0034220">
    <property type="term" value="P:monoatomic ion transmembrane transport"/>
    <property type="evidence" value="ECO:0007669"/>
    <property type="project" value="UniProtKB-KW"/>
</dbReference>
<keyword evidence="5 9" id="KW-0472">Membrane</keyword>
<evidence type="ECO:0000256" key="4">
    <source>
        <dbReference type="ARBA" id="ARBA00022989"/>
    </source>
</evidence>
<dbReference type="Pfam" id="PF22614">
    <property type="entry name" value="Slo-like_RCK"/>
    <property type="match status" value="1"/>
</dbReference>
<name>A0A5E4ESU0_PRUDU</name>
<feature type="compositionally biased region" description="Basic and acidic residues" evidence="8">
    <location>
        <begin position="85"/>
        <end position="104"/>
    </location>
</feature>
<dbReference type="InterPro" id="IPR010420">
    <property type="entry name" value="CASTOR/POLLUX/SYM8_dom"/>
</dbReference>
<dbReference type="Gramene" id="VVA18170">
    <property type="protein sequence ID" value="VVA18170"/>
    <property type="gene ID" value="Prudul26B013668"/>
</dbReference>
<dbReference type="PANTHER" id="PTHR31563:SF1">
    <property type="entry name" value="ION CHANNEL CASTOR-RELATED"/>
    <property type="match status" value="1"/>
</dbReference>
<keyword evidence="7" id="KW-0813">Transport</keyword>
<feature type="transmembrane region" description="Helical" evidence="9">
    <location>
        <begin position="324"/>
        <end position="344"/>
    </location>
</feature>
<evidence type="ECO:0000259" key="10">
    <source>
        <dbReference type="PROSITE" id="PS51201"/>
    </source>
</evidence>
<dbReference type="Proteomes" id="UP000327085">
    <property type="component" value="Chromosome 1"/>
</dbReference>
<dbReference type="AlphaFoldDB" id="A0A5E4ESU0"/>
<dbReference type="PROSITE" id="PS51201">
    <property type="entry name" value="RCK_N"/>
    <property type="match status" value="1"/>
</dbReference>
<evidence type="ECO:0000256" key="8">
    <source>
        <dbReference type="SAM" id="MobiDB-lite"/>
    </source>
</evidence>
<dbReference type="Gramene" id="VVA39315">
    <property type="protein sequence ID" value="VVA39315"/>
    <property type="gene ID" value="Prudul26B007096"/>
</dbReference>
<organism evidence="11 13">
    <name type="scientific">Prunus dulcis</name>
    <name type="common">Almond</name>
    <name type="synonym">Amygdalus dulcis</name>
    <dbReference type="NCBI Taxonomy" id="3755"/>
    <lineage>
        <taxon>Eukaryota</taxon>
        <taxon>Viridiplantae</taxon>
        <taxon>Streptophyta</taxon>
        <taxon>Embryophyta</taxon>
        <taxon>Tracheophyta</taxon>
        <taxon>Spermatophyta</taxon>
        <taxon>Magnoliopsida</taxon>
        <taxon>eudicotyledons</taxon>
        <taxon>Gunneridae</taxon>
        <taxon>Pentapetalae</taxon>
        <taxon>rosids</taxon>
        <taxon>fabids</taxon>
        <taxon>Rosales</taxon>
        <taxon>Rosaceae</taxon>
        <taxon>Amygdaloideae</taxon>
        <taxon>Amygdaleae</taxon>
        <taxon>Prunus</taxon>
    </lineage>
</organism>
<dbReference type="InterPro" id="IPR036291">
    <property type="entry name" value="NAD(P)-bd_dom_sf"/>
</dbReference>
<dbReference type="SUPFAM" id="SSF51735">
    <property type="entry name" value="NAD(P)-binding Rossmann-fold domains"/>
    <property type="match status" value="1"/>
</dbReference>
<evidence type="ECO:0000313" key="12">
    <source>
        <dbReference type="EMBL" id="VVA39315.1"/>
    </source>
</evidence>
<gene>
    <name evidence="12" type="ORF">ALMOND_2B007096</name>
    <name evidence="11" type="ORF">ALMOND_2B013668</name>
</gene>
<evidence type="ECO:0000256" key="9">
    <source>
        <dbReference type="SAM" id="Phobius"/>
    </source>
</evidence>
<reference evidence="11" key="1">
    <citation type="submission" date="2019-07" db="EMBL/GenBank/DDBJ databases">
        <authorList>
            <person name="Alioto T."/>
            <person name="Alioto T."/>
            <person name="Gomez Garrido J."/>
        </authorList>
    </citation>
    <scope>NUCLEOTIDE SEQUENCE</scope>
</reference>
<feature type="transmembrane region" description="Helical" evidence="9">
    <location>
        <begin position="272"/>
        <end position="292"/>
    </location>
</feature>
<keyword evidence="7" id="KW-0407">Ion channel</keyword>
<evidence type="ECO:0000256" key="5">
    <source>
        <dbReference type="ARBA" id="ARBA00023136"/>
    </source>
</evidence>
<dbReference type="Gene3D" id="3.40.50.720">
    <property type="entry name" value="NAD(P)-binding Rossmann-like Domain"/>
    <property type="match status" value="1"/>
</dbReference>
<evidence type="ECO:0000256" key="6">
    <source>
        <dbReference type="ARBA" id="ARBA00023242"/>
    </source>
</evidence>
<comment type="subcellular location">
    <subcellularLocation>
        <location evidence="1">Nucleus membrane</location>
        <topology evidence="1">Multi-pass membrane protein</topology>
    </subcellularLocation>
</comment>
<keyword evidence="7" id="KW-0406">Ion transport</keyword>
<keyword evidence="6" id="KW-0539">Nucleus</keyword>
<keyword evidence="3 9" id="KW-0812">Transmembrane</keyword>
<accession>A0A5E4ESU0</accession>
<reference evidence="13" key="2">
    <citation type="journal article" date="2020" name="Plant J.">
        <title>Transposons played a major role in the diversification between the closely related almond and peach genomes: results from the almond genome sequence.</title>
        <authorList>
            <person name="Alioto T."/>
            <person name="Alexiou K.G."/>
            <person name="Bardil A."/>
            <person name="Barteri F."/>
            <person name="Castanera R."/>
            <person name="Cruz F."/>
            <person name="Dhingra A."/>
            <person name="Duval H."/>
            <person name="Fernandez I Marti A."/>
            <person name="Frias L."/>
            <person name="Galan B."/>
            <person name="Garcia J.L."/>
            <person name="Howad W."/>
            <person name="Gomez-Garrido J."/>
            <person name="Gut M."/>
            <person name="Julca I."/>
            <person name="Morata J."/>
            <person name="Puigdomenech P."/>
            <person name="Ribeca P."/>
            <person name="Rubio Cabetas M.J."/>
            <person name="Vlasova A."/>
            <person name="Wirthensohn M."/>
            <person name="Garcia-Mas J."/>
            <person name="Gabaldon T."/>
            <person name="Casacuberta J.M."/>
            <person name="Arus P."/>
        </authorList>
    </citation>
    <scope>NUCLEOTIDE SEQUENCE [LARGE SCALE GENOMIC DNA]</scope>
    <source>
        <strain evidence="13">cv. Texas</strain>
    </source>
</reference>
<evidence type="ECO:0000256" key="7">
    <source>
        <dbReference type="ARBA" id="ARBA00023303"/>
    </source>
</evidence>
<dbReference type="EMBL" id="CABIKO010000028">
    <property type="protein sequence ID" value="VVA18170.1"/>
    <property type="molecule type" value="Genomic_DNA"/>
</dbReference>
<dbReference type="GO" id="GO:0031965">
    <property type="term" value="C:nuclear membrane"/>
    <property type="evidence" value="ECO:0007669"/>
    <property type="project" value="UniProtKB-SubCell"/>
</dbReference>
<keyword evidence="4 9" id="KW-1133">Transmembrane helix</keyword>
<sequence>MSLDSDSAAVSSTSRDWYFPSPPFIHNNSNSTKFPKYPRRFPTNPRQSQHLPPDYRPPFGGVSSPNSSPPFRSVSSSTSAPHRAFNHERLRRRVDFGRRREKPQQNDVNDAIPSVSDGVSRRRSEVSSAVSGDKFLGNGFNVRWKMAFFVAIATTVFSSVVYQNFCLHIQVNELQEHISKLEFTLRAYNLSDSTELISSFGQQSDLHGKSLKRLALMVSLTLLSMPVLAFKYIDYVSRSRSSENISEEVSLNKQLAYRVDLFLSVHPYSKPLALLVATLLLIFLGGLALFGVKDDSLAECLWLSWTYVADSGNHTDSEKIGERLVSVSISFGGMLIFAMMLGLVSDAISEKFDSLRKGRSKVVEQNHTLILGWSDKLGSLLNQLAIANESLGGGIVVVMAERDKEEMELDIAKMEFNFKGTSVICRSGSPLILADLKKVSVSKARAIIILAEDGNADQSDARALRTVLSLTGVKEGLRGHIVVELSDLDNEVLVKLVGGDLVETVVAHDVIGRLMIQCARQPGLAQIWEDILGFENCEFYIKRWSQLDGMHFEDVLISYPDAIPCGIKVASLGGKIILNPDDSYVLQEGDEVLVIAEDDDTYAPAPLPMVWRGSLPKDFIVPKSAERILFCGWRRDMEDMIMVLDAFLAPSSELWMFNEVAEKEREKKLIDGGLDISRLVNITLVNREGNAVIRRHLESLPLQSFDSILILADESVEDSAIQADSRSLATLLLIRDIQAKRLPMVTHVQRGSFSQGSWIGEMQQASDKSVIISEILDPRTKNLLSMSKISDYVLSNELVSMALAMVAEDRQINDVLEELFAEEGNELQIRQADLYLREGEELSFYEVLLRARQRREVMIGYRLADAERAVINPPSKSKRRRWSVKDVFVVIAEKE</sequence>
<feature type="region of interest" description="Disordered" evidence="8">
    <location>
        <begin position="1"/>
        <end position="123"/>
    </location>
</feature>
<evidence type="ECO:0000313" key="11">
    <source>
        <dbReference type="EMBL" id="VVA18170.1"/>
    </source>
</evidence>
<dbReference type="InterPro" id="IPR003148">
    <property type="entry name" value="RCK_N"/>
</dbReference>
<evidence type="ECO:0000256" key="3">
    <source>
        <dbReference type="ARBA" id="ARBA00022692"/>
    </source>
</evidence>
<feature type="compositionally biased region" description="Polar residues" evidence="8">
    <location>
        <begin position="1"/>
        <end position="15"/>
    </location>
</feature>
<dbReference type="GO" id="GO:0006813">
    <property type="term" value="P:potassium ion transport"/>
    <property type="evidence" value="ECO:0007669"/>
    <property type="project" value="InterPro"/>
</dbReference>
<comment type="similarity">
    <text evidence="2">Belongs to the castor/pollux (TC 1.A.1.23) family.</text>
</comment>
<dbReference type="InParanoid" id="A0A5E4ESU0"/>
<feature type="transmembrane region" description="Helical" evidence="9">
    <location>
        <begin position="214"/>
        <end position="233"/>
    </location>
</feature>
<feature type="domain" description="RCK N-terminal" evidence="10">
    <location>
        <begin position="365"/>
        <end position="506"/>
    </location>
</feature>
<dbReference type="OMA" id="VPEMDRE"/>
<protein>
    <submittedName>
        <fullName evidence="11">PREDICTED: ion channel</fullName>
    </submittedName>
</protein>
<evidence type="ECO:0000256" key="1">
    <source>
        <dbReference type="ARBA" id="ARBA00004232"/>
    </source>
</evidence>
<dbReference type="Pfam" id="PF06241">
    <property type="entry name" value="Castor_Poll_mid"/>
    <property type="match status" value="1"/>
</dbReference>
<proteinExistence type="inferred from homology"/>
<evidence type="ECO:0000313" key="13">
    <source>
        <dbReference type="Proteomes" id="UP000327085"/>
    </source>
</evidence>
<evidence type="ECO:0000256" key="2">
    <source>
        <dbReference type="ARBA" id="ARBA00008577"/>
    </source>
</evidence>
<feature type="compositionally biased region" description="Low complexity" evidence="8">
    <location>
        <begin position="63"/>
        <end position="81"/>
    </location>
</feature>